<dbReference type="InterPro" id="IPR057401">
    <property type="entry name" value="Adt-1/2-like_dom"/>
</dbReference>
<dbReference type="Pfam" id="PF01421">
    <property type="entry name" value="Reprolysin"/>
    <property type="match status" value="1"/>
</dbReference>
<dbReference type="GO" id="GO:0006508">
    <property type="term" value="P:proteolysis"/>
    <property type="evidence" value="ECO:0007669"/>
    <property type="project" value="UniProtKB-KW"/>
</dbReference>
<keyword evidence="4 12" id="KW-0479">Metal-binding</keyword>
<dbReference type="PANTHER" id="PTHR22906:SF43">
    <property type="entry name" value="PROPERDIN"/>
    <property type="match status" value="1"/>
</dbReference>
<feature type="active site" evidence="12">
    <location>
        <position position="374"/>
    </location>
</feature>
<dbReference type="InterPro" id="IPR000884">
    <property type="entry name" value="TSP1_rpt"/>
</dbReference>
<feature type="disulfide bond" evidence="12">
    <location>
        <begin position="390"/>
        <end position="395"/>
    </location>
</feature>
<organism evidence="15 16">
    <name type="scientific">Mesorhabditis belari</name>
    <dbReference type="NCBI Taxonomy" id="2138241"/>
    <lineage>
        <taxon>Eukaryota</taxon>
        <taxon>Metazoa</taxon>
        <taxon>Ecdysozoa</taxon>
        <taxon>Nematoda</taxon>
        <taxon>Chromadorea</taxon>
        <taxon>Rhabditida</taxon>
        <taxon>Rhabditina</taxon>
        <taxon>Rhabditomorpha</taxon>
        <taxon>Rhabditoidea</taxon>
        <taxon>Rhabditidae</taxon>
        <taxon>Mesorhabditinae</taxon>
        <taxon>Mesorhabditis</taxon>
    </lineage>
</organism>
<dbReference type="CDD" id="cd04273">
    <property type="entry name" value="ZnMc_ADAMTS_like"/>
    <property type="match status" value="1"/>
</dbReference>
<comment type="caution">
    <text evidence="12">Lacks conserved residue(s) required for the propagation of feature annotation.</text>
</comment>
<keyword evidence="11" id="KW-0325">Glycoprotein</keyword>
<dbReference type="FunFam" id="2.20.100.10:FF:000001">
    <property type="entry name" value="semaphorin-5A isoform X1"/>
    <property type="match status" value="3"/>
</dbReference>
<dbReference type="Gene3D" id="3.40.1620.60">
    <property type="match status" value="1"/>
</dbReference>
<comment type="subcellular location">
    <subcellularLocation>
        <location evidence="1">Secreted</location>
    </subcellularLocation>
</comment>
<evidence type="ECO:0000256" key="11">
    <source>
        <dbReference type="ARBA" id="ARBA00023180"/>
    </source>
</evidence>
<dbReference type="InterPro" id="IPR052065">
    <property type="entry name" value="Compl_asym_regulator"/>
</dbReference>
<feature type="binding site" evidence="12">
    <location>
        <position position="373"/>
    </location>
    <ligand>
        <name>Zn(2+)</name>
        <dbReference type="ChEBI" id="CHEBI:29105"/>
        <note>catalytic</note>
    </ligand>
</feature>
<dbReference type="InterPro" id="IPR041645">
    <property type="entry name" value="ADAMTS_CR_2"/>
</dbReference>
<dbReference type="GO" id="GO:0004222">
    <property type="term" value="F:metalloendopeptidase activity"/>
    <property type="evidence" value="ECO:0007669"/>
    <property type="project" value="InterPro"/>
</dbReference>
<dbReference type="Proteomes" id="UP000887575">
    <property type="component" value="Unassembled WGS sequence"/>
</dbReference>
<feature type="domain" description="Peptidase M12B" evidence="14">
    <location>
        <begin position="218"/>
        <end position="420"/>
    </location>
</feature>
<name>A0AAF3FL20_9BILA</name>
<evidence type="ECO:0000256" key="7">
    <source>
        <dbReference type="ARBA" id="ARBA00022801"/>
    </source>
</evidence>
<evidence type="ECO:0000256" key="8">
    <source>
        <dbReference type="ARBA" id="ARBA00022833"/>
    </source>
</evidence>
<dbReference type="SUPFAM" id="SSF82895">
    <property type="entry name" value="TSP-1 type 1 repeat"/>
    <property type="match status" value="13"/>
</dbReference>
<evidence type="ECO:0000256" key="2">
    <source>
        <dbReference type="ARBA" id="ARBA00022525"/>
    </source>
</evidence>
<dbReference type="InterPro" id="IPR024079">
    <property type="entry name" value="MetalloPept_cat_dom_sf"/>
</dbReference>
<keyword evidence="2" id="KW-0964">Secreted</keyword>
<dbReference type="Pfam" id="PF00090">
    <property type="entry name" value="TSP_1"/>
    <property type="match status" value="13"/>
</dbReference>
<feature type="binding site" evidence="12">
    <location>
        <position position="377"/>
    </location>
    <ligand>
        <name>Zn(2+)</name>
        <dbReference type="ChEBI" id="CHEBI:29105"/>
        <note>catalytic</note>
    </ligand>
</feature>
<feature type="binding site" evidence="12">
    <location>
        <position position="383"/>
    </location>
    <ligand>
        <name>Zn(2+)</name>
        <dbReference type="ChEBI" id="CHEBI:29105"/>
        <note>catalytic</note>
    </ligand>
</feature>
<protein>
    <submittedName>
        <fullName evidence="16">Peptidase M12B domain-containing protein</fullName>
    </submittedName>
</protein>
<sequence length="1422" mass="158966">MPMKWRALWILLFAGVSQAFHHRLTKRELHHVFGVDAYHKVPEYHLIRTIKNLNGENLRLEFEAWNETYQAELTPNRKLVSPHLISVIRDGENATRLEKLNLDYSCHYQGKLTSHKDAPIAISDCRTLMGTLVLDEHFLVLQTIPQRLHHEQEEKHLVFKREASLLTSLERTIEEELVKVNEVAGDFCDTTDLFALNYTVPPAGQLDSPFIFPQLDPITLEIGLFLDSKLYEHFKREYIQDAEQHLLDFSLALINNVYVLYQQPTLSPNLDIVIVRYELWKTQPSNLHTSLHKNGQAQSLLDAFCRHQSSINPGTDLTDNGHWDHGVLLTGYDIYHTTTSVAGVAPVARMCDPLFACSLVEGLHLGRSFVLAHEMGHNMGMVHDGVQNQCSRSCCLMSAVNGAGKTQWSECSVREFNAFLLQLDESGRGNCLRDSNSGVQTHNHLADGRLPGQRFTGDQQCGYFWGRDYVVEIPNGRSMDDICRILWCGNSGSTISTAHPALEGSWCGNDRWCIEGRCRGWPYGPKPVPVHGGWSDWSTTDTRCPVQQCHIAGSISIKGQHRDCVNPAPNNGGRGCQGSSIRGLICGASHSNCRGLERQEFGDRVCSSIKNDPLKPDRQLTGESFMHDTQPCKVWCHLIDSELIRNKGTFPDGSPCGSNMYCISGACLTLDCNNKAVVENGNDCPDGGFGSTWGQWSDWSECSKTCGINGRQNRLRSCEGRRCSGASEESRPCEPQLPPCEEVGPWSPWSPCDKKCDEGRQIRSRDCLAVECTKALTETRACNNGACYTDWSSWSECSSTCGGGERQRKRVCAIPGACNKAMEEREKCNEQKCQVESWGDWLPCSVSCGVGFQIRERLCDGILCQGGNKQARTCNEQPCTSSDNLPFHLSEWNDWSSCSETCGVGVQLRLRSCVSGSCPVSARLSERKRCVMGPCPNWSDWGQWSDCPSCDSSLIQTRTRSCSRSLTSETQCRGSSIEQQTCDKSCKGPRIITAGVKNKIEKLLEDEDWGNWQPWSSCSASCGGGSKRRSRLCKSSNCKSPIDYQQENCNEQDCDALQELLWSHWSEWTECSAECGEGKRRRSRRCRSIFSFACSAENKEQTEPCYSPCKRSPKLKTPEWSEWSSWSGCSCFTETESRRRYCRISDPAVQGFCSGKILEQRKCSPRTCAATNGGWSDWSPWSECSRDCDGTGHQIRNRMCSNPLPVNKGSYCAGYSFDQRSCSSNKKCEEKIDGGWSEWTGWSECSDPCNNGHRSRTRYCISPRPSGGGLQCFGQDFELEQCSDPTKCHSSQPGWSPWSDWSECPLRGCGFFVQERGRVCRGAHGNETCHGLAHMTSPCPIDPCPQSIDGSWSEWSSWSRCTSNCGIGLKTRSRECYQPQDGGAPCFGRSAEVAKCVDDFDVCTATLAHLRQIDRIHKSSTL</sequence>
<evidence type="ECO:0000256" key="10">
    <source>
        <dbReference type="ARBA" id="ARBA00023157"/>
    </source>
</evidence>
<proteinExistence type="predicted"/>
<reference evidence="16" key="1">
    <citation type="submission" date="2024-02" db="UniProtKB">
        <authorList>
            <consortium name="WormBaseParasite"/>
        </authorList>
    </citation>
    <scope>IDENTIFICATION</scope>
</reference>
<dbReference type="PROSITE" id="PS50092">
    <property type="entry name" value="TSP1"/>
    <property type="match status" value="13"/>
</dbReference>
<dbReference type="Pfam" id="PF17771">
    <property type="entry name" value="ADAMTS_CR_2"/>
    <property type="match status" value="1"/>
</dbReference>
<keyword evidence="10 12" id="KW-1015">Disulfide bond</keyword>
<evidence type="ECO:0000256" key="3">
    <source>
        <dbReference type="ARBA" id="ARBA00022670"/>
    </source>
</evidence>
<keyword evidence="5 13" id="KW-0732">Signal</keyword>
<keyword evidence="9" id="KW-0482">Metalloprotease</keyword>
<keyword evidence="3" id="KW-0645">Protease</keyword>
<feature type="chain" id="PRO_5042288476" evidence="13">
    <location>
        <begin position="20"/>
        <end position="1422"/>
    </location>
</feature>
<accession>A0AAF3FL20</accession>
<evidence type="ECO:0000259" key="14">
    <source>
        <dbReference type="PROSITE" id="PS50215"/>
    </source>
</evidence>
<keyword evidence="15" id="KW-1185">Reference proteome</keyword>
<evidence type="ECO:0000256" key="13">
    <source>
        <dbReference type="SAM" id="SignalP"/>
    </source>
</evidence>
<evidence type="ECO:0000256" key="5">
    <source>
        <dbReference type="ARBA" id="ARBA00022729"/>
    </source>
</evidence>
<dbReference type="SUPFAM" id="SSF55486">
    <property type="entry name" value="Metalloproteases ('zincins'), catalytic domain"/>
    <property type="match status" value="1"/>
</dbReference>
<dbReference type="WBParaSite" id="MBELARI_LOCUS7820">
    <property type="protein sequence ID" value="MBELARI_LOCUS7820"/>
    <property type="gene ID" value="MBELARI_LOCUS7820"/>
</dbReference>
<dbReference type="InterPro" id="IPR002870">
    <property type="entry name" value="Peptidase_M12B_N"/>
</dbReference>
<keyword evidence="6" id="KW-0677">Repeat</keyword>
<dbReference type="PRINTS" id="PR01705">
    <property type="entry name" value="TSP1REPEAT"/>
</dbReference>
<evidence type="ECO:0000256" key="9">
    <source>
        <dbReference type="ARBA" id="ARBA00023049"/>
    </source>
</evidence>
<dbReference type="SMART" id="SM00209">
    <property type="entry name" value="TSP1"/>
    <property type="match status" value="13"/>
</dbReference>
<evidence type="ECO:0000313" key="16">
    <source>
        <dbReference type="WBParaSite" id="MBELARI_LOCUS7820"/>
    </source>
</evidence>
<evidence type="ECO:0000256" key="1">
    <source>
        <dbReference type="ARBA" id="ARBA00004613"/>
    </source>
</evidence>
<evidence type="ECO:0000256" key="12">
    <source>
        <dbReference type="PROSITE-ProRule" id="PRU00276"/>
    </source>
</evidence>
<dbReference type="Pfam" id="PF25379">
    <property type="entry name" value="Adt-1"/>
    <property type="match status" value="1"/>
</dbReference>
<dbReference type="PANTHER" id="PTHR22906">
    <property type="entry name" value="PROPERDIN"/>
    <property type="match status" value="1"/>
</dbReference>
<evidence type="ECO:0000256" key="4">
    <source>
        <dbReference type="ARBA" id="ARBA00022723"/>
    </source>
</evidence>
<dbReference type="InterPro" id="IPR001590">
    <property type="entry name" value="Peptidase_M12B"/>
</dbReference>
<dbReference type="PROSITE" id="PS50215">
    <property type="entry name" value="ADAM_MEPRO"/>
    <property type="match status" value="1"/>
</dbReference>
<evidence type="ECO:0000313" key="15">
    <source>
        <dbReference type="Proteomes" id="UP000887575"/>
    </source>
</evidence>
<dbReference type="Gene3D" id="2.20.100.10">
    <property type="entry name" value="Thrombospondin type-1 (TSP1) repeat"/>
    <property type="match status" value="12"/>
</dbReference>
<dbReference type="Gene3D" id="3.40.390.10">
    <property type="entry name" value="Collagenase (Catalytic Domain)"/>
    <property type="match status" value="1"/>
</dbReference>
<keyword evidence="8 12" id="KW-0862">Zinc</keyword>
<evidence type="ECO:0000256" key="6">
    <source>
        <dbReference type="ARBA" id="ARBA00022737"/>
    </source>
</evidence>
<feature type="signal peptide" evidence="13">
    <location>
        <begin position="1"/>
        <end position="19"/>
    </location>
</feature>
<dbReference type="Pfam" id="PF01562">
    <property type="entry name" value="Pep_M12B_propep"/>
    <property type="match status" value="1"/>
</dbReference>
<keyword evidence="7" id="KW-0378">Hydrolase</keyword>
<dbReference type="InterPro" id="IPR036383">
    <property type="entry name" value="TSP1_rpt_sf"/>
</dbReference>
<dbReference type="GO" id="GO:0046872">
    <property type="term" value="F:metal ion binding"/>
    <property type="evidence" value="ECO:0007669"/>
    <property type="project" value="UniProtKB-KW"/>
</dbReference>